<keyword evidence="8" id="KW-1185">Reference proteome</keyword>
<protein>
    <recommendedName>
        <fullName evidence="6">RDD domain-containing protein</fullName>
    </recommendedName>
</protein>
<evidence type="ECO:0000256" key="2">
    <source>
        <dbReference type="ARBA" id="ARBA00022692"/>
    </source>
</evidence>
<dbReference type="RefSeq" id="XP_022647249.1">
    <property type="nucleotide sequence ID" value="XM_022791514.1"/>
</dbReference>
<dbReference type="Pfam" id="PF06271">
    <property type="entry name" value="RDD"/>
    <property type="match status" value="1"/>
</dbReference>
<dbReference type="AlphaFoldDB" id="A0A7M7J5T3"/>
<evidence type="ECO:0000256" key="4">
    <source>
        <dbReference type="ARBA" id="ARBA00023136"/>
    </source>
</evidence>
<dbReference type="InterPro" id="IPR010432">
    <property type="entry name" value="RDD"/>
</dbReference>
<dbReference type="EnsemblMetazoa" id="XM_022791514">
    <property type="protein sequence ID" value="XP_022647249"/>
    <property type="gene ID" value="LOC111244417"/>
</dbReference>
<sequence>MPDESPNNAVSQGGGSATARENTVAQERIRTSGGPTSTASKDEAVQRQEYINSLNQWLWQCYHWQQVNSVVTSAMLHGVAQSGGAFNVNRGIIGTGQQVTVDATTQFQVNIPSIPKRLAAELIDCAILLVVKFIITYIAVDYFEIIDLPSYDLRILQQDLLTYSVALESILDKWPILFLESVHRLVVILYETLAVWGMIGRGQTIGKYIMNIRVINCWQCETVVPGVLRVRVSCGVGLLWALLRATMKNCGVTFLFPVCVTAFFFQHNRAVYDQLCRTLVIEEPRNGPRIVVN</sequence>
<dbReference type="GeneID" id="111244417"/>
<feature type="domain" description="RDD" evidence="6">
    <location>
        <begin position="112"/>
        <end position="275"/>
    </location>
</feature>
<keyword evidence="4" id="KW-0472">Membrane</keyword>
<dbReference type="Proteomes" id="UP000594260">
    <property type="component" value="Unplaced"/>
</dbReference>
<dbReference type="InterPro" id="IPR039871">
    <property type="entry name" value="FAM8A1"/>
</dbReference>
<comment type="subcellular location">
    <subcellularLocation>
        <location evidence="1">Membrane</location>
        <topology evidence="1">Multi-pass membrane protein</topology>
    </subcellularLocation>
</comment>
<keyword evidence="3" id="KW-1133">Transmembrane helix</keyword>
<evidence type="ECO:0000256" key="5">
    <source>
        <dbReference type="SAM" id="MobiDB-lite"/>
    </source>
</evidence>
<organism evidence="7 8">
    <name type="scientific">Varroa destructor</name>
    <name type="common">Honeybee mite</name>
    <dbReference type="NCBI Taxonomy" id="109461"/>
    <lineage>
        <taxon>Eukaryota</taxon>
        <taxon>Metazoa</taxon>
        <taxon>Ecdysozoa</taxon>
        <taxon>Arthropoda</taxon>
        <taxon>Chelicerata</taxon>
        <taxon>Arachnida</taxon>
        <taxon>Acari</taxon>
        <taxon>Parasitiformes</taxon>
        <taxon>Mesostigmata</taxon>
        <taxon>Gamasina</taxon>
        <taxon>Dermanyssoidea</taxon>
        <taxon>Varroidae</taxon>
        <taxon>Varroa</taxon>
    </lineage>
</organism>
<dbReference type="PANTHER" id="PTHR13659:SF5">
    <property type="entry name" value="PROTEIN FAM8A1"/>
    <property type="match status" value="1"/>
</dbReference>
<proteinExistence type="predicted"/>
<reference evidence="7" key="1">
    <citation type="submission" date="2021-01" db="UniProtKB">
        <authorList>
            <consortium name="EnsemblMetazoa"/>
        </authorList>
    </citation>
    <scope>IDENTIFICATION</scope>
</reference>
<evidence type="ECO:0000256" key="3">
    <source>
        <dbReference type="ARBA" id="ARBA00022989"/>
    </source>
</evidence>
<dbReference type="PANTHER" id="PTHR13659">
    <property type="entry name" value="AUTOSOMAL HIGHLY CONSERVED PROTEIN"/>
    <property type="match status" value="1"/>
</dbReference>
<accession>A0A7M7J5T3</accession>
<evidence type="ECO:0000256" key="1">
    <source>
        <dbReference type="ARBA" id="ARBA00004141"/>
    </source>
</evidence>
<evidence type="ECO:0000259" key="6">
    <source>
        <dbReference type="Pfam" id="PF06271"/>
    </source>
</evidence>
<evidence type="ECO:0000313" key="8">
    <source>
        <dbReference type="Proteomes" id="UP000594260"/>
    </source>
</evidence>
<name>A0A7M7J5T3_VARDE</name>
<feature type="region of interest" description="Disordered" evidence="5">
    <location>
        <begin position="1"/>
        <end position="42"/>
    </location>
</feature>
<feature type="compositionally biased region" description="Polar residues" evidence="5">
    <location>
        <begin position="1"/>
        <end position="11"/>
    </location>
</feature>
<keyword evidence="2" id="KW-0812">Transmembrane</keyword>
<evidence type="ECO:0000313" key="7">
    <source>
        <dbReference type="EnsemblMetazoa" id="XP_022647249"/>
    </source>
</evidence>
<dbReference type="GO" id="GO:0016020">
    <property type="term" value="C:membrane"/>
    <property type="evidence" value="ECO:0007669"/>
    <property type="project" value="UniProtKB-SubCell"/>
</dbReference>